<keyword evidence="4 5" id="KW-0539">Nucleus</keyword>
<feature type="non-terminal residue" evidence="8">
    <location>
        <position position="56"/>
    </location>
</feature>
<evidence type="ECO:0000256" key="2">
    <source>
        <dbReference type="ARBA" id="ARBA00023125"/>
    </source>
</evidence>
<accession>A0A4P9YWN5</accession>
<dbReference type="PANTHER" id="PTHR24324">
    <property type="entry name" value="HOMEOBOX PROTEIN HHEX"/>
    <property type="match status" value="1"/>
</dbReference>
<dbReference type="PROSITE" id="PS00027">
    <property type="entry name" value="HOMEOBOX_1"/>
    <property type="match status" value="1"/>
</dbReference>
<dbReference type="AlphaFoldDB" id="A0A4P9YWN5"/>
<dbReference type="InterPro" id="IPR009057">
    <property type="entry name" value="Homeodomain-like_sf"/>
</dbReference>
<evidence type="ECO:0000256" key="4">
    <source>
        <dbReference type="ARBA" id="ARBA00023242"/>
    </source>
</evidence>
<dbReference type="Proteomes" id="UP000278143">
    <property type="component" value="Unassembled WGS sequence"/>
</dbReference>
<evidence type="ECO:0000256" key="5">
    <source>
        <dbReference type="PROSITE-ProRule" id="PRU00108"/>
    </source>
</evidence>
<keyword evidence="3 5" id="KW-0371">Homeobox</keyword>
<evidence type="ECO:0000256" key="6">
    <source>
        <dbReference type="RuleBase" id="RU000682"/>
    </source>
</evidence>
<evidence type="ECO:0000256" key="3">
    <source>
        <dbReference type="ARBA" id="ARBA00023155"/>
    </source>
</evidence>
<keyword evidence="9" id="KW-1185">Reference proteome</keyword>
<dbReference type="SMART" id="SM00389">
    <property type="entry name" value="HOX"/>
    <property type="match status" value="1"/>
</dbReference>
<dbReference type="GO" id="GO:0000981">
    <property type="term" value="F:DNA-binding transcription factor activity, RNA polymerase II-specific"/>
    <property type="evidence" value="ECO:0007669"/>
    <property type="project" value="InterPro"/>
</dbReference>
<dbReference type="InterPro" id="IPR051000">
    <property type="entry name" value="Homeobox_DNA-bind_prot"/>
</dbReference>
<comment type="subcellular location">
    <subcellularLocation>
        <location evidence="1 5 6">Nucleus</location>
    </subcellularLocation>
</comment>
<keyword evidence="2 5" id="KW-0238">DNA-binding</keyword>
<dbReference type="EMBL" id="KZ990287">
    <property type="protein sequence ID" value="RKP24344.1"/>
    <property type="molecule type" value="Genomic_DNA"/>
</dbReference>
<dbReference type="OrthoDB" id="6159439at2759"/>
<dbReference type="SUPFAM" id="SSF46689">
    <property type="entry name" value="Homeodomain-like"/>
    <property type="match status" value="1"/>
</dbReference>
<dbReference type="InterPro" id="IPR017970">
    <property type="entry name" value="Homeobox_CS"/>
</dbReference>
<evidence type="ECO:0000313" key="9">
    <source>
        <dbReference type="Proteomes" id="UP000278143"/>
    </source>
</evidence>
<feature type="non-terminal residue" evidence="8">
    <location>
        <position position="1"/>
    </location>
</feature>
<proteinExistence type="predicted"/>
<dbReference type="GO" id="GO:0000978">
    <property type="term" value="F:RNA polymerase II cis-regulatory region sequence-specific DNA binding"/>
    <property type="evidence" value="ECO:0007669"/>
    <property type="project" value="TreeGrafter"/>
</dbReference>
<feature type="domain" description="Homeobox" evidence="7">
    <location>
        <begin position="1"/>
        <end position="56"/>
    </location>
</feature>
<name>A0A4P9YWN5_9FUNG</name>
<evidence type="ECO:0000313" key="8">
    <source>
        <dbReference type="EMBL" id="RKP24344.1"/>
    </source>
</evidence>
<sequence length="56" mass="6798">KRRRRVNPEQLRALTAAFEQSDTPGWDMREALARQLDMSNREIQVWFQNRRAKVNR</sequence>
<reference evidence="9" key="1">
    <citation type="journal article" date="2018" name="Nat. Microbiol.">
        <title>Leveraging single-cell genomics to expand the fungal tree of life.</title>
        <authorList>
            <person name="Ahrendt S.R."/>
            <person name="Quandt C.A."/>
            <person name="Ciobanu D."/>
            <person name="Clum A."/>
            <person name="Salamov A."/>
            <person name="Andreopoulos B."/>
            <person name="Cheng J.F."/>
            <person name="Woyke T."/>
            <person name="Pelin A."/>
            <person name="Henrissat B."/>
            <person name="Reynolds N.K."/>
            <person name="Benny G.L."/>
            <person name="Smith M.E."/>
            <person name="James T.Y."/>
            <person name="Grigoriev I.V."/>
        </authorList>
    </citation>
    <scope>NUCLEOTIDE SEQUENCE [LARGE SCALE GENOMIC DNA]</scope>
    <source>
        <strain evidence="9">Benny S71-1</strain>
    </source>
</reference>
<dbReference type="PROSITE" id="PS50071">
    <property type="entry name" value="HOMEOBOX_2"/>
    <property type="match status" value="1"/>
</dbReference>
<evidence type="ECO:0000256" key="1">
    <source>
        <dbReference type="ARBA" id="ARBA00004123"/>
    </source>
</evidence>
<dbReference type="PANTHER" id="PTHR24324:SF5">
    <property type="entry name" value="HEMATOPOIETICALLY-EXPRESSED HOMEOBOX PROTEIN HHEX"/>
    <property type="match status" value="1"/>
</dbReference>
<dbReference type="InterPro" id="IPR001356">
    <property type="entry name" value="HD"/>
</dbReference>
<dbReference type="CDD" id="cd00086">
    <property type="entry name" value="homeodomain"/>
    <property type="match status" value="1"/>
</dbReference>
<dbReference type="GO" id="GO:0030154">
    <property type="term" value="P:cell differentiation"/>
    <property type="evidence" value="ECO:0007669"/>
    <property type="project" value="TreeGrafter"/>
</dbReference>
<dbReference type="GO" id="GO:0005634">
    <property type="term" value="C:nucleus"/>
    <property type="evidence" value="ECO:0007669"/>
    <property type="project" value="UniProtKB-SubCell"/>
</dbReference>
<evidence type="ECO:0000259" key="7">
    <source>
        <dbReference type="PROSITE" id="PS50071"/>
    </source>
</evidence>
<protein>
    <submittedName>
        <fullName evidence="8">Homeobox domain-containing protein</fullName>
    </submittedName>
</protein>
<organism evidence="8 9">
    <name type="scientific">Syncephalis pseudoplumigaleata</name>
    <dbReference type="NCBI Taxonomy" id="1712513"/>
    <lineage>
        <taxon>Eukaryota</taxon>
        <taxon>Fungi</taxon>
        <taxon>Fungi incertae sedis</taxon>
        <taxon>Zoopagomycota</taxon>
        <taxon>Zoopagomycotina</taxon>
        <taxon>Zoopagomycetes</taxon>
        <taxon>Zoopagales</taxon>
        <taxon>Piptocephalidaceae</taxon>
        <taxon>Syncephalis</taxon>
    </lineage>
</organism>
<dbReference type="Pfam" id="PF00046">
    <property type="entry name" value="Homeodomain"/>
    <property type="match status" value="1"/>
</dbReference>
<gene>
    <name evidence="8" type="ORF">SYNPS1DRAFT_10962</name>
</gene>
<dbReference type="Gene3D" id="1.10.10.60">
    <property type="entry name" value="Homeodomain-like"/>
    <property type="match status" value="1"/>
</dbReference>